<keyword evidence="4" id="KW-1185">Reference proteome</keyword>
<comment type="caution">
    <text evidence="3">The sequence shown here is derived from an EMBL/GenBank/DDBJ whole genome shotgun (WGS) entry which is preliminary data.</text>
</comment>
<dbReference type="GO" id="GO:0006313">
    <property type="term" value="P:DNA transposition"/>
    <property type="evidence" value="ECO:0007669"/>
    <property type="project" value="InterPro"/>
</dbReference>
<feature type="compositionally biased region" description="Polar residues" evidence="1">
    <location>
        <begin position="126"/>
        <end position="135"/>
    </location>
</feature>
<organism evidence="3 4">
    <name type="scientific">Nonomuraea diastatica</name>
    <dbReference type="NCBI Taxonomy" id="1848329"/>
    <lineage>
        <taxon>Bacteria</taxon>
        <taxon>Bacillati</taxon>
        <taxon>Actinomycetota</taxon>
        <taxon>Actinomycetes</taxon>
        <taxon>Streptosporangiales</taxon>
        <taxon>Streptosporangiaceae</taxon>
        <taxon>Nonomuraea</taxon>
    </lineage>
</organism>
<feature type="region of interest" description="Disordered" evidence="1">
    <location>
        <begin position="112"/>
        <end position="168"/>
    </location>
</feature>
<evidence type="ECO:0000256" key="1">
    <source>
        <dbReference type="SAM" id="MobiDB-lite"/>
    </source>
</evidence>
<dbReference type="AlphaFoldDB" id="A0A4R4VHW3"/>
<dbReference type="InterPro" id="IPR002513">
    <property type="entry name" value="Tn3_Tnp_DDE_dom"/>
</dbReference>
<dbReference type="OrthoDB" id="3544096at2"/>
<reference evidence="3 4" key="1">
    <citation type="submission" date="2019-03" db="EMBL/GenBank/DDBJ databases">
        <title>Draft genome sequences of novel Actinobacteria.</title>
        <authorList>
            <person name="Sahin N."/>
            <person name="Ay H."/>
            <person name="Saygin H."/>
        </authorList>
    </citation>
    <scope>NUCLEOTIDE SEQUENCE [LARGE SCALE GENOMIC DNA]</scope>
    <source>
        <strain evidence="3 4">KC712</strain>
    </source>
</reference>
<proteinExistence type="predicted"/>
<protein>
    <recommendedName>
        <fullName evidence="2">Tn3 transposase DDE domain-containing protein</fullName>
    </recommendedName>
</protein>
<sequence>MSIHGGKVLSTYTHVSDQWPTYGTKQIIPTTREGPYILDELLGNETDLPIHEHATDTHGATLVCFGLSDLVGKVLTPRVRDLGRITLLRVDTPAATNALFPHAGPLLADRLARTSTSSGSSRSTSEANSPSSTTAGDRCARPWSLRPAPPSCSTLDPHEAKTASLLSG</sequence>
<dbReference type="EMBL" id="SMKP01000328">
    <property type="protein sequence ID" value="TDD03347.1"/>
    <property type="molecule type" value="Genomic_DNA"/>
</dbReference>
<gene>
    <name evidence="3" type="ORF">E1294_50760</name>
</gene>
<feature type="domain" description="Tn3 transposase DDE" evidence="2">
    <location>
        <begin position="7"/>
        <end position="99"/>
    </location>
</feature>
<accession>A0A4R4VHW3</accession>
<name>A0A4R4VHW3_9ACTN</name>
<evidence type="ECO:0000259" key="2">
    <source>
        <dbReference type="Pfam" id="PF01526"/>
    </source>
</evidence>
<dbReference type="RefSeq" id="WP_132520161.1">
    <property type="nucleotide sequence ID" value="NZ_SMKP01000328.1"/>
</dbReference>
<evidence type="ECO:0000313" key="4">
    <source>
        <dbReference type="Proteomes" id="UP000294543"/>
    </source>
</evidence>
<dbReference type="Pfam" id="PF01526">
    <property type="entry name" value="DDE_Tnp_Tn3"/>
    <property type="match status" value="1"/>
</dbReference>
<dbReference type="Proteomes" id="UP000294543">
    <property type="component" value="Unassembled WGS sequence"/>
</dbReference>
<feature type="compositionally biased region" description="Low complexity" evidence="1">
    <location>
        <begin position="113"/>
        <end position="125"/>
    </location>
</feature>
<evidence type="ECO:0000313" key="3">
    <source>
        <dbReference type="EMBL" id="TDD03347.1"/>
    </source>
</evidence>
<dbReference type="GO" id="GO:0004803">
    <property type="term" value="F:transposase activity"/>
    <property type="evidence" value="ECO:0007669"/>
    <property type="project" value="InterPro"/>
</dbReference>